<dbReference type="Proteomes" id="UP000184406">
    <property type="component" value="Unassembled WGS sequence"/>
</dbReference>
<dbReference type="RefSeq" id="WP_072860602.1">
    <property type="nucleotide sequence ID" value="NZ_FQUX01000001.1"/>
</dbReference>
<evidence type="ECO:0000256" key="1">
    <source>
        <dbReference type="SAM" id="SignalP"/>
    </source>
</evidence>
<feature type="signal peptide" evidence="1">
    <location>
        <begin position="1"/>
        <end position="19"/>
    </location>
</feature>
<gene>
    <name evidence="2" type="ORF">SAMN03080594_1011048</name>
</gene>
<keyword evidence="1" id="KW-0732">Signal</keyword>
<dbReference type="OrthoDB" id="1491239at2"/>
<feature type="chain" id="PRO_5013132796" evidence="1">
    <location>
        <begin position="20"/>
        <end position="423"/>
    </location>
</feature>
<dbReference type="SUPFAM" id="SSF56935">
    <property type="entry name" value="Porins"/>
    <property type="match status" value="1"/>
</dbReference>
<name>A0A1M4VPP8_9FLAO</name>
<dbReference type="AlphaFoldDB" id="A0A1M4VPP8"/>
<organism evidence="2 3">
    <name type="scientific">Arenibacter palladensis</name>
    <dbReference type="NCBI Taxonomy" id="237373"/>
    <lineage>
        <taxon>Bacteria</taxon>
        <taxon>Pseudomonadati</taxon>
        <taxon>Bacteroidota</taxon>
        <taxon>Flavobacteriia</taxon>
        <taxon>Flavobacteriales</taxon>
        <taxon>Flavobacteriaceae</taxon>
        <taxon>Arenibacter</taxon>
    </lineage>
</organism>
<sequence length="423" mass="46391">MIKNFIIAILCVTSVSIYAQNSTASPYSYFGVGDLKATGTVENQMMGGLSVYTDSIHINLNNPAAYSKLGLTTYTAGLSRTEYRFETNDSKENASISNLDYLSLGFNLGKGFGLGFGLMPYSSVGYNFLSERTTDQGLVTESFNGEGGLNRVYISVGYELVKNLSLGVTGNFNFGNQNTNSYQTIEDVQFGSFNKIESRIKGFDFNFGASFTPAITDKHTLFTSIVVNTQANLVSENTRTIGSFSTVSGRDIEVTEVDLEAQGLARTGVQIPTTATLGVGYGQDKKWFLGAEYSFQELSTYENELSPASNLEYQNAQTYRLGGYYIPDYTSFTSYLKRVTYRAGAKVSKSGIVVDNKEINDFGITFGIGLPLSSMSRSLSNINLGFELGKRGTKYGDLVEESYFKVSVGLSLNDKWFIPRKIN</sequence>
<dbReference type="Gene3D" id="2.40.160.60">
    <property type="entry name" value="Outer membrane protein transport protein (OMPP1/FadL/TodX)"/>
    <property type="match status" value="1"/>
</dbReference>
<dbReference type="EMBL" id="FQUX01000001">
    <property type="protein sequence ID" value="SHE70813.1"/>
    <property type="molecule type" value="Genomic_DNA"/>
</dbReference>
<proteinExistence type="predicted"/>
<protein>
    <submittedName>
        <fullName evidence="2">Long-chain fatty acid transport protein</fullName>
    </submittedName>
</protein>
<keyword evidence="3" id="KW-1185">Reference proteome</keyword>
<evidence type="ECO:0000313" key="2">
    <source>
        <dbReference type="EMBL" id="SHE70813.1"/>
    </source>
</evidence>
<evidence type="ECO:0000313" key="3">
    <source>
        <dbReference type="Proteomes" id="UP000184406"/>
    </source>
</evidence>
<reference evidence="3" key="1">
    <citation type="submission" date="2016-11" db="EMBL/GenBank/DDBJ databases">
        <authorList>
            <person name="Varghese N."/>
            <person name="Submissions S."/>
        </authorList>
    </citation>
    <scope>NUCLEOTIDE SEQUENCE [LARGE SCALE GENOMIC DNA]</scope>
    <source>
        <strain evidence="3">DSM 17539</strain>
    </source>
</reference>
<accession>A0A1M4VPP8</accession>